<feature type="compositionally biased region" description="Basic and acidic residues" evidence="7">
    <location>
        <begin position="950"/>
        <end position="959"/>
    </location>
</feature>
<dbReference type="AlphaFoldDB" id="F4PAI3"/>
<dbReference type="InterPro" id="IPR049258">
    <property type="entry name" value="ODAD1_CC"/>
</dbReference>
<dbReference type="PANTHER" id="PTHR21694:SF18">
    <property type="entry name" value="COILED-COIL DOMAIN-CONTAINING PROTEIN 63"/>
    <property type="match status" value="1"/>
</dbReference>
<dbReference type="OMA" id="KVEAMEH"/>
<feature type="region of interest" description="Disordered" evidence="7">
    <location>
        <begin position="568"/>
        <end position="596"/>
    </location>
</feature>
<feature type="compositionally biased region" description="Basic and acidic residues" evidence="7">
    <location>
        <begin position="371"/>
        <end position="388"/>
    </location>
</feature>
<feature type="region of interest" description="Disordered" evidence="7">
    <location>
        <begin position="748"/>
        <end position="837"/>
    </location>
</feature>
<feature type="region of interest" description="Disordered" evidence="7">
    <location>
        <begin position="929"/>
        <end position="992"/>
    </location>
</feature>
<evidence type="ECO:0000256" key="2">
    <source>
        <dbReference type="ARBA" id="ARBA00022525"/>
    </source>
</evidence>
<feature type="compositionally biased region" description="Basic and acidic residues" evidence="7">
    <location>
        <begin position="568"/>
        <end position="594"/>
    </location>
</feature>
<comment type="similarity">
    <text evidence="5">Belongs to the EXORDIUM family.</text>
</comment>
<feature type="coiled-coil region" evidence="6">
    <location>
        <begin position="648"/>
        <end position="707"/>
    </location>
</feature>
<accession>F4PAI3</accession>
<keyword evidence="4 6" id="KW-0175">Coiled coil</keyword>
<evidence type="ECO:0000256" key="5">
    <source>
        <dbReference type="ARBA" id="ARBA00023591"/>
    </source>
</evidence>
<dbReference type="RefSeq" id="XP_006681652.1">
    <property type="nucleotide sequence ID" value="XM_006681589.1"/>
</dbReference>
<organism evidence="10 11">
    <name type="scientific">Batrachochytrium dendrobatidis (strain JAM81 / FGSC 10211)</name>
    <name type="common">Frog chytrid fungus</name>
    <dbReference type="NCBI Taxonomy" id="684364"/>
    <lineage>
        <taxon>Eukaryota</taxon>
        <taxon>Fungi</taxon>
        <taxon>Fungi incertae sedis</taxon>
        <taxon>Chytridiomycota</taxon>
        <taxon>Chytridiomycota incertae sedis</taxon>
        <taxon>Chytridiomycetes</taxon>
        <taxon>Rhizophydiales</taxon>
        <taxon>Rhizophydiales incertae sedis</taxon>
        <taxon>Batrachochytrium</taxon>
    </lineage>
</organism>
<feature type="chain" id="PRO_5003312968" description="ODAD1 central coiled coil region domain-containing protein" evidence="8">
    <location>
        <begin position="18"/>
        <end position="992"/>
    </location>
</feature>
<reference evidence="10 11" key="1">
    <citation type="submission" date="2009-12" db="EMBL/GenBank/DDBJ databases">
        <title>The draft genome of Batrachochytrium dendrobatidis.</title>
        <authorList>
            <consortium name="US DOE Joint Genome Institute (JGI-PGF)"/>
            <person name="Kuo A."/>
            <person name="Salamov A."/>
            <person name="Schmutz J."/>
            <person name="Lucas S."/>
            <person name="Pitluck S."/>
            <person name="Rosenblum E."/>
            <person name="Stajich J."/>
            <person name="Eisen M."/>
            <person name="Grigoriev I.V."/>
        </authorList>
    </citation>
    <scope>NUCLEOTIDE SEQUENCE [LARGE SCALE GENOMIC DNA]</scope>
    <source>
        <strain evidence="11">JAM81 / FGSC 10211</strain>
    </source>
</reference>
<dbReference type="PANTHER" id="PTHR21694">
    <property type="entry name" value="COILED-COIL DOMAIN-CONTAINING PROTEIN 63"/>
    <property type="match status" value="1"/>
</dbReference>
<feature type="compositionally biased region" description="Polar residues" evidence="7">
    <location>
        <begin position="760"/>
        <end position="779"/>
    </location>
</feature>
<evidence type="ECO:0000313" key="10">
    <source>
        <dbReference type="EMBL" id="EGF77545.1"/>
    </source>
</evidence>
<evidence type="ECO:0000256" key="7">
    <source>
        <dbReference type="SAM" id="MobiDB-lite"/>
    </source>
</evidence>
<evidence type="ECO:0000256" key="3">
    <source>
        <dbReference type="ARBA" id="ARBA00022729"/>
    </source>
</evidence>
<dbReference type="InterPro" id="IPR051876">
    <property type="entry name" value="ODA-DC/CCD"/>
</dbReference>
<dbReference type="Pfam" id="PF04674">
    <property type="entry name" value="Phi_1"/>
    <property type="match status" value="1"/>
</dbReference>
<evidence type="ECO:0000259" key="9">
    <source>
        <dbReference type="Pfam" id="PF21773"/>
    </source>
</evidence>
<feature type="region of interest" description="Disordered" evidence="7">
    <location>
        <begin position="371"/>
        <end position="392"/>
    </location>
</feature>
<evidence type="ECO:0000313" key="11">
    <source>
        <dbReference type="Proteomes" id="UP000007241"/>
    </source>
</evidence>
<keyword evidence="3 8" id="KW-0732">Signal</keyword>
<protein>
    <recommendedName>
        <fullName evidence="9">ODAD1 central coiled coil region domain-containing protein</fullName>
    </recommendedName>
</protein>
<dbReference type="Proteomes" id="UP000007241">
    <property type="component" value="Unassembled WGS sequence"/>
</dbReference>
<feature type="signal peptide" evidence="8">
    <location>
        <begin position="1"/>
        <end position="17"/>
    </location>
</feature>
<feature type="coiled-coil region" evidence="6">
    <location>
        <begin position="497"/>
        <end position="556"/>
    </location>
</feature>
<evidence type="ECO:0000256" key="6">
    <source>
        <dbReference type="SAM" id="Coils"/>
    </source>
</evidence>
<feature type="compositionally biased region" description="Low complexity" evidence="7">
    <location>
        <begin position="816"/>
        <end position="832"/>
    </location>
</feature>
<evidence type="ECO:0000256" key="8">
    <source>
        <dbReference type="SAM" id="SignalP"/>
    </source>
</evidence>
<comment type="subcellular location">
    <subcellularLocation>
        <location evidence="1">Secreted</location>
    </subcellularLocation>
</comment>
<dbReference type="OrthoDB" id="6766775at2759"/>
<dbReference type="EMBL" id="GL882891">
    <property type="protein sequence ID" value="EGF77545.1"/>
    <property type="molecule type" value="Genomic_DNA"/>
</dbReference>
<keyword evidence="2" id="KW-0964">Secreted</keyword>
<feature type="domain" description="ODAD1 central coiled coil region" evidence="9">
    <location>
        <begin position="453"/>
        <end position="729"/>
    </location>
</feature>
<evidence type="ECO:0000256" key="4">
    <source>
        <dbReference type="ARBA" id="ARBA00023054"/>
    </source>
</evidence>
<dbReference type="GO" id="GO:0005576">
    <property type="term" value="C:extracellular region"/>
    <property type="evidence" value="ECO:0007669"/>
    <property type="project" value="UniProtKB-SubCell"/>
</dbReference>
<dbReference type="HOGENOM" id="CLU_301273_0_0_1"/>
<gene>
    <name evidence="10" type="ORF">BATDEDRAFT_27327</name>
</gene>
<keyword evidence="11" id="KW-1185">Reference proteome</keyword>
<evidence type="ECO:0000256" key="1">
    <source>
        <dbReference type="ARBA" id="ARBA00004613"/>
    </source>
</evidence>
<name>F4PAI3_BATDJ</name>
<feature type="compositionally biased region" description="Polar residues" evidence="7">
    <location>
        <begin position="791"/>
        <end position="804"/>
    </location>
</feature>
<dbReference type="Pfam" id="PF21773">
    <property type="entry name" value="ODAD1_CC"/>
    <property type="match status" value="1"/>
</dbReference>
<proteinExistence type="inferred from homology"/>
<sequence>MIASALIAFLVIASTAASTFPLHIAPTIRDALRRQGLSSSDARMIYKMGAPIMINPISVNLVYYGNWTLNQKSIIEDFIHGIGKSDWWKTERKYYFQANASAPRYHISDQVTLGTTVDDNYSMGKSLLGNNITDIIQKYINDGTFAASTDTIYFVLTAGDVQESSSDSTGNYGFCSAYCGYHSSWKANNQPELYFSMAGNPSGCLNTCGTQLNSELSPNGDLAIDAMLSVIAHEIAETASDPSQITAWMDTDSQENCDKCAHRFGNTTIDANGANFNMGWKNRKFLIQMNWDLESTEMATKNAMQANDQEISDGMAEIELQKLQRQYRIMEGDRKAYSEESRILIGKQRYAIEKLQKDNDHLQNELRLLEQRSEDKRKNGIQSKKAESMAEQAGKMNTDTKYLDLLQRKIKFILSQITELDQETTKINSEIDVQRSKLGGVNAASQNNDAVGKQVRVLENRLDKALVKFNKSLAVNKRLRAIIDNLRRERLVFDNIYHKFERELIEQKRQMADIIETSNAAYEARDEAQTKIIALREKAEKEHQSYIQEIKELDRSLEQDRKLKEFMAAKGSDRSERADGNREGGKKGEKEKLSGAKFPSQENLTVPLDTYKSAFSEIRKVTGISDTGELVQRFKGIEDQNFSLFNYVNEVNNEIEMNAEEMVEIQKRIDAMRIECVLIEESRKMEMQSLEESLNASNEKANAHEKQYKEMTSIMSDLRSSIEGLIQTFQKTSKRHVLSTDSQVADTEIKDNAADDASPSVENDFSITDQDGNEKSQQIVPDEAGDVSPANDGSENVETTTSNESIDEASKDSASHSHQQSHQPAPSSAQPPRTKKSERVRVHLEFNLPSESIGSQGVTEANLIQFLGLIEHKSNELLTLNYLINSPKKAVAQLAGLEGQDGAISLIGAGGVAGLLGQGPGAPVGTLSIVAPSTGDDHDSGDNQSDEDDRPLTREELRQKTLRGLNKREKTATPRHKAQTHKTKRRIAIKKE</sequence>
<dbReference type="InParanoid" id="F4PAI3"/>
<feature type="compositionally biased region" description="Basic residues" evidence="7">
    <location>
        <begin position="973"/>
        <end position="992"/>
    </location>
</feature>
<dbReference type="GeneID" id="18239302"/>
<dbReference type="STRING" id="684364.F4PAI3"/>
<dbReference type="InterPro" id="IPR006766">
    <property type="entry name" value="EXORDIUM-like"/>
</dbReference>